<keyword evidence="2" id="KW-1185">Reference proteome</keyword>
<evidence type="ECO:0000313" key="2">
    <source>
        <dbReference type="Proteomes" id="UP000638263"/>
    </source>
</evidence>
<sequence length="452" mass="50559">MQWTAAAALRGLASDLQVIALAGGCCLRDRLMVFPLEIRSGLRTVMRAENRLAGHIDSAGRQFPGVFHSGSPGPREAGAPLQPFMRRDPATEAQFLNTDIEHQVRTLEEALGIHTDAQRAIELSLFMEDKFRDIAFIAGQPRPETIFDGLEGWASWLDARLCARQHLDQPLTVELIGEIHRRLRIRHDPGGAGQMCGQLPWSMGILDRPLTERELSAIEQNPLITYAPGPFRSDPHGIVLTPIVEGRPGARGVRWLHEPLTDVEVAVIRQDPLLSYRRPGMPIHEHGAIVYPNFGSVEGTREFMESLCQRHQAAASVPGYDAYQAAAELQRDFISAHAWQGDFHGRHSRILMNFVLEQSGAPPSAVAEFDNDLLTSFSDWIDAVRAGSSRYKQWQDRVFELSDDADPVTIFDLEPMRQLYQEMGGSPHPFTPEAQHDGEIYERLRSQLSSNE</sequence>
<proteinExistence type="predicted"/>
<organism evidence="1 2">
    <name type="scientific">Nocardia jinanensis</name>
    <dbReference type="NCBI Taxonomy" id="382504"/>
    <lineage>
        <taxon>Bacteria</taxon>
        <taxon>Bacillati</taxon>
        <taxon>Actinomycetota</taxon>
        <taxon>Actinomycetes</taxon>
        <taxon>Mycobacteriales</taxon>
        <taxon>Nocardiaceae</taxon>
        <taxon>Nocardia</taxon>
    </lineage>
</organism>
<reference evidence="1" key="2">
    <citation type="submission" date="2020-09" db="EMBL/GenBank/DDBJ databases">
        <authorList>
            <person name="Sun Q."/>
            <person name="Zhou Y."/>
        </authorList>
    </citation>
    <scope>NUCLEOTIDE SEQUENCE</scope>
    <source>
        <strain evidence="1">CGMCC 4.3508</strain>
    </source>
</reference>
<gene>
    <name evidence="1" type="ORF">GCM10011588_71360</name>
</gene>
<dbReference type="EMBL" id="BMMH01000043">
    <property type="protein sequence ID" value="GGL46320.1"/>
    <property type="molecule type" value="Genomic_DNA"/>
</dbReference>
<protein>
    <submittedName>
        <fullName evidence="1">Uncharacterized protein</fullName>
    </submittedName>
</protein>
<comment type="caution">
    <text evidence="1">The sequence shown here is derived from an EMBL/GenBank/DDBJ whole genome shotgun (WGS) entry which is preliminary data.</text>
</comment>
<name>A0A917S144_9NOCA</name>
<accession>A0A917S144</accession>
<dbReference type="AlphaFoldDB" id="A0A917S144"/>
<reference evidence="1" key="1">
    <citation type="journal article" date="2014" name="Int. J. Syst. Evol. Microbiol.">
        <title>Complete genome sequence of Corynebacterium casei LMG S-19264T (=DSM 44701T), isolated from a smear-ripened cheese.</title>
        <authorList>
            <consortium name="US DOE Joint Genome Institute (JGI-PGF)"/>
            <person name="Walter F."/>
            <person name="Albersmeier A."/>
            <person name="Kalinowski J."/>
            <person name="Ruckert C."/>
        </authorList>
    </citation>
    <scope>NUCLEOTIDE SEQUENCE</scope>
    <source>
        <strain evidence="1">CGMCC 4.3508</strain>
    </source>
</reference>
<dbReference type="Proteomes" id="UP000638263">
    <property type="component" value="Unassembled WGS sequence"/>
</dbReference>
<dbReference type="InterPro" id="IPR036597">
    <property type="entry name" value="Fido-like_dom_sf"/>
</dbReference>
<evidence type="ECO:0000313" key="1">
    <source>
        <dbReference type="EMBL" id="GGL46320.1"/>
    </source>
</evidence>
<dbReference type="Gene3D" id="1.10.3290.10">
    <property type="entry name" value="Fido-like domain"/>
    <property type="match status" value="1"/>
</dbReference>